<sequence>MHRAKGFKFSAVVSPFFSDSVFPPPDALKAAVDAADREGFVTQYQLLLYVAATRAKRALRISWSGAPSSLLNISTD</sequence>
<feature type="domain" description="UvrD-like helicase C-terminal" evidence="5">
    <location>
        <begin position="1"/>
        <end position="64"/>
    </location>
</feature>
<evidence type="ECO:0000256" key="2">
    <source>
        <dbReference type="ARBA" id="ARBA00022801"/>
    </source>
</evidence>
<keyword evidence="2" id="KW-0378">Hydrolase</keyword>
<dbReference type="GO" id="GO:0016787">
    <property type="term" value="F:hydrolase activity"/>
    <property type="evidence" value="ECO:0007669"/>
    <property type="project" value="UniProtKB-KW"/>
</dbReference>
<organism evidence="6 7">
    <name type="scientific">Meridianimarinicoccus aquatilis</name>
    <dbReference type="NCBI Taxonomy" id="2552766"/>
    <lineage>
        <taxon>Bacteria</taxon>
        <taxon>Pseudomonadati</taxon>
        <taxon>Pseudomonadota</taxon>
        <taxon>Alphaproteobacteria</taxon>
        <taxon>Rhodobacterales</taxon>
        <taxon>Paracoccaceae</taxon>
        <taxon>Meridianimarinicoccus</taxon>
    </lineage>
</organism>
<evidence type="ECO:0000256" key="3">
    <source>
        <dbReference type="ARBA" id="ARBA00022806"/>
    </source>
</evidence>
<dbReference type="GO" id="GO:0004386">
    <property type="term" value="F:helicase activity"/>
    <property type="evidence" value="ECO:0007669"/>
    <property type="project" value="UniProtKB-KW"/>
</dbReference>
<protein>
    <recommendedName>
        <fullName evidence="5">UvrD-like helicase C-terminal domain-containing protein</fullName>
    </recommendedName>
</protein>
<dbReference type="InterPro" id="IPR027417">
    <property type="entry name" value="P-loop_NTPase"/>
</dbReference>
<evidence type="ECO:0000259" key="5">
    <source>
        <dbReference type="Pfam" id="PF13361"/>
    </source>
</evidence>
<dbReference type="GO" id="GO:0005524">
    <property type="term" value="F:ATP binding"/>
    <property type="evidence" value="ECO:0007669"/>
    <property type="project" value="UniProtKB-KW"/>
</dbReference>
<dbReference type="OrthoDB" id="7211215at2"/>
<evidence type="ECO:0000256" key="4">
    <source>
        <dbReference type="ARBA" id="ARBA00022840"/>
    </source>
</evidence>
<name>A0A4R6B503_9RHOB</name>
<evidence type="ECO:0000313" key="7">
    <source>
        <dbReference type="Proteomes" id="UP000294562"/>
    </source>
</evidence>
<accession>A0A4R6B503</accession>
<keyword evidence="1" id="KW-0547">Nucleotide-binding</keyword>
<dbReference type="Pfam" id="PF13361">
    <property type="entry name" value="UvrD_C"/>
    <property type="match status" value="1"/>
</dbReference>
<dbReference type="Proteomes" id="UP000294562">
    <property type="component" value="Unassembled WGS sequence"/>
</dbReference>
<dbReference type="Gene3D" id="3.40.50.300">
    <property type="entry name" value="P-loop containing nucleotide triphosphate hydrolases"/>
    <property type="match status" value="1"/>
</dbReference>
<reference evidence="6 7" key="1">
    <citation type="submission" date="2019-03" db="EMBL/GenBank/DDBJ databases">
        <title>Rhodobacteraceae bacterium SM1902, a new member of the family Rhodobacteraceae isolated from Yantai.</title>
        <authorList>
            <person name="Sun Y."/>
        </authorList>
    </citation>
    <scope>NUCLEOTIDE SEQUENCE [LARGE SCALE GENOMIC DNA]</scope>
    <source>
        <strain evidence="6 7">SM1902</strain>
    </source>
</reference>
<keyword evidence="7" id="KW-1185">Reference proteome</keyword>
<dbReference type="SUPFAM" id="SSF52540">
    <property type="entry name" value="P-loop containing nucleoside triphosphate hydrolases"/>
    <property type="match status" value="1"/>
</dbReference>
<dbReference type="InterPro" id="IPR014017">
    <property type="entry name" value="DNA_helicase_UvrD-like_C"/>
</dbReference>
<dbReference type="EMBL" id="SMZO01000005">
    <property type="protein sequence ID" value="TDL90868.1"/>
    <property type="molecule type" value="Genomic_DNA"/>
</dbReference>
<evidence type="ECO:0000256" key="1">
    <source>
        <dbReference type="ARBA" id="ARBA00022741"/>
    </source>
</evidence>
<keyword evidence="3" id="KW-0347">Helicase</keyword>
<keyword evidence="4" id="KW-0067">ATP-binding</keyword>
<comment type="caution">
    <text evidence="6">The sequence shown here is derived from an EMBL/GenBank/DDBJ whole genome shotgun (WGS) entry which is preliminary data.</text>
</comment>
<gene>
    <name evidence="6" type="ORF">E2L05_03680</name>
</gene>
<dbReference type="AlphaFoldDB" id="A0A4R6B503"/>
<evidence type="ECO:0000313" key="6">
    <source>
        <dbReference type="EMBL" id="TDL90868.1"/>
    </source>
</evidence>
<proteinExistence type="predicted"/>